<comment type="caution">
    <text evidence="3">The sequence shown here is derived from an EMBL/GenBank/DDBJ whole genome shotgun (WGS) entry which is preliminary data.</text>
</comment>
<keyword evidence="2" id="KW-0812">Transmembrane</keyword>
<evidence type="ECO:0000313" key="4">
    <source>
        <dbReference type="Proteomes" id="UP000325957"/>
    </source>
</evidence>
<dbReference type="Proteomes" id="UP000325957">
    <property type="component" value="Unassembled WGS sequence"/>
</dbReference>
<protein>
    <recommendedName>
        <fullName evidence="5">Tetratricopeptide repeat protein</fullName>
    </recommendedName>
</protein>
<accession>A0A5J5KW47</accession>
<keyword evidence="4" id="KW-1185">Reference proteome</keyword>
<evidence type="ECO:0000313" key="3">
    <source>
        <dbReference type="EMBL" id="KAA9393628.1"/>
    </source>
</evidence>
<evidence type="ECO:0008006" key="5">
    <source>
        <dbReference type="Google" id="ProtNLM"/>
    </source>
</evidence>
<feature type="transmembrane region" description="Helical" evidence="2">
    <location>
        <begin position="7"/>
        <end position="24"/>
    </location>
</feature>
<feature type="transmembrane region" description="Helical" evidence="2">
    <location>
        <begin position="81"/>
        <end position="103"/>
    </location>
</feature>
<dbReference type="EMBL" id="SZWF01000016">
    <property type="protein sequence ID" value="KAA9393628.1"/>
    <property type="molecule type" value="Genomic_DNA"/>
</dbReference>
<keyword evidence="2" id="KW-0472">Membrane</keyword>
<name>A0A5J5KW47_9MICC</name>
<dbReference type="InterPro" id="IPR011990">
    <property type="entry name" value="TPR-like_helical_dom_sf"/>
</dbReference>
<keyword evidence="2" id="KW-1133">Transmembrane helix</keyword>
<dbReference type="OrthoDB" id="4485518at2"/>
<organism evidence="3 4">
    <name type="scientific">Kocuria coralli</name>
    <dbReference type="NCBI Taxonomy" id="1461025"/>
    <lineage>
        <taxon>Bacteria</taxon>
        <taxon>Bacillati</taxon>
        <taxon>Actinomycetota</taxon>
        <taxon>Actinomycetes</taxon>
        <taxon>Micrococcales</taxon>
        <taxon>Micrococcaceae</taxon>
        <taxon>Kocuria</taxon>
    </lineage>
</organism>
<evidence type="ECO:0000256" key="2">
    <source>
        <dbReference type="SAM" id="Phobius"/>
    </source>
</evidence>
<dbReference type="AlphaFoldDB" id="A0A5J5KW47"/>
<evidence type="ECO:0000256" key="1">
    <source>
        <dbReference type="SAM" id="MobiDB-lite"/>
    </source>
</evidence>
<reference evidence="3 4" key="1">
    <citation type="submission" date="2019-05" db="EMBL/GenBank/DDBJ databases">
        <title>Kocuria coralli sp. nov., a novel actinobacterium isolated from coral reef seawater.</title>
        <authorList>
            <person name="Li J."/>
        </authorList>
    </citation>
    <scope>NUCLEOTIDE SEQUENCE [LARGE SCALE GENOMIC DNA]</scope>
    <source>
        <strain evidence="3 4">SCSIO 13007</strain>
    </source>
</reference>
<feature type="transmembrane region" description="Helical" evidence="2">
    <location>
        <begin position="30"/>
        <end position="47"/>
    </location>
</feature>
<feature type="region of interest" description="Disordered" evidence="1">
    <location>
        <begin position="182"/>
        <end position="206"/>
    </location>
</feature>
<feature type="transmembrane region" description="Helical" evidence="2">
    <location>
        <begin position="54"/>
        <end position="75"/>
    </location>
</feature>
<sequence length="206" mass="22895">MGSLRLLGWVALFAALVTLWLLPLPQGSKLTILVVAAFAGVFTLLESTNRGKALAAAMIALLVFYLGLTLQRAWLLMTSELWISKFLGSALIVLPVVGAWALLRELSFGIRIERLGRRLVEEGEMPEDDLPRHPSGRIVRETADERFPRWKADVERAPGDWRTWYRLSLAYSASGDTRRARRAMRQAVRISRRPDGSGPEPGSAAS</sequence>
<gene>
    <name evidence="3" type="ORF">FCK90_11450</name>
</gene>
<proteinExistence type="predicted"/>
<dbReference type="SUPFAM" id="SSF48452">
    <property type="entry name" value="TPR-like"/>
    <property type="match status" value="1"/>
</dbReference>